<dbReference type="GO" id="GO:0030133">
    <property type="term" value="C:transport vesicle"/>
    <property type="evidence" value="ECO:0007669"/>
    <property type="project" value="InterPro"/>
</dbReference>
<name>A0A401SEY1_CHIPU</name>
<dbReference type="GO" id="GO:0043025">
    <property type="term" value="C:neuronal cell body"/>
    <property type="evidence" value="ECO:0007669"/>
    <property type="project" value="TreeGrafter"/>
</dbReference>
<dbReference type="AlphaFoldDB" id="A0A401SEY1"/>
<dbReference type="PANTHER" id="PTHR14796">
    <property type="entry name" value="NEURENSIN 1-RELATED"/>
    <property type="match status" value="1"/>
</dbReference>
<organism evidence="2 3">
    <name type="scientific">Chiloscyllium punctatum</name>
    <name type="common">Brownbanded bambooshark</name>
    <name type="synonym">Hemiscyllium punctatum</name>
    <dbReference type="NCBI Taxonomy" id="137246"/>
    <lineage>
        <taxon>Eukaryota</taxon>
        <taxon>Metazoa</taxon>
        <taxon>Chordata</taxon>
        <taxon>Craniata</taxon>
        <taxon>Vertebrata</taxon>
        <taxon>Chondrichthyes</taxon>
        <taxon>Elasmobranchii</taxon>
        <taxon>Galeomorphii</taxon>
        <taxon>Galeoidea</taxon>
        <taxon>Orectolobiformes</taxon>
        <taxon>Hemiscylliidae</taxon>
        <taxon>Chiloscyllium</taxon>
    </lineage>
</organism>
<dbReference type="InterPro" id="IPR024883">
    <property type="entry name" value="Neurensin"/>
</dbReference>
<feature type="transmembrane region" description="Helical" evidence="1">
    <location>
        <begin position="60"/>
        <end position="86"/>
    </location>
</feature>
<evidence type="ECO:0008006" key="4">
    <source>
        <dbReference type="Google" id="ProtNLM"/>
    </source>
</evidence>
<keyword evidence="3" id="KW-1185">Reference proteome</keyword>
<keyword evidence="1" id="KW-0812">Transmembrane</keyword>
<reference evidence="2 3" key="1">
    <citation type="journal article" date="2018" name="Nat. Ecol. Evol.">
        <title>Shark genomes provide insights into elasmobranch evolution and the origin of vertebrates.</title>
        <authorList>
            <person name="Hara Y"/>
            <person name="Yamaguchi K"/>
            <person name="Onimaru K"/>
            <person name="Kadota M"/>
            <person name="Koyanagi M"/>
            <person name="Keeley SD"/>
            <person name="Tatsumi K"/>
            <person name="Tanaka K"/>
            <person name="Motone F"/>
            <person name="Kageyama Y"/>
            <person name="Nozu R"/>
            <person name="Adachi N"/>
            <person name="Nishimura O"/>
            <person name="Nakagawa R"/>
            <person name="Tanegashima C"/>
            <person name="Kiyatake I"/>
            <person name="Matsumoto R"/>
            <person name="Murakumo K"/>
            <person name="Nishida K"/>
            <person name="Terakita A"/>
            <person name="Kuratani S"/>
            <person name="Sato K"/>
            <person name="Hyodo S Kuraku.S."/>
        </authorList>
    </citation>
    <scope>NUCLEOTIDE SEQUENCE [LARGE SCALE GENOMIC DNA]</scope>
</reference>
<keyword evidence="1" id="KW-0472">Membrane</keyword>
<proteinExistence type="predicted"/>
<dbReference type="OrthoDB" id="5979667at2759"/>
<evidence type="ECO:0000313" key="2">
    <source>
        <dbReference type="EMBL" id="GCC28966.1"/>
    </source>
</evidence>
<evidence type="ECO:0000313" key="3">
    <source>
        <dbReference type="Proteomes" id="UP000287033"/>
    </source>
</evidence>
<dbReference type="Proteomes" id="UP000287033">
    <property type="component" value="Unassembled WGS sequence"/>
</dbReference>
<feature type="transmembrane region" description="Helical" evidence="1">
    <location>
        <begin position="119"/>
        <end position="145"/>
    </location>
</feature>
<accession>A0A401SEY1</accession>
<dbReference type="GO" id="GO:0043005">
    <property type="term" value="C:neuron projection"/>
    <property type="evidence" value="ECO:0007669"/>
    <property type="project" value="TreeGrafter"/>
</dbReference>
<protein>
    <recommendedName>
        <fullName evidence="4">Neurensin-1</fullName>
    </recommendedName>
</protein>
<dbReference type="OMA" id="ASIWEHE"/>
<comment type="caution">
    <text evidence="2">The sequence shown here is derived from an EMBL/GenBank/DDBJ whole genome shotgun (WGS) entry which is preliminary data.</text>
</comment>
<dbReference type="EMBL" id="BEZZ01000227">
    <property type="protein sequence ID" value="GCC28966.1"/>
    <property type="molecule type" value="Genomic_DNA"/>
</dbReference>
<evidence type="ECO:0000256" key="1">
    <source>
        <dbReference type="SAM" id="Phobius"/>
    </source>
</evidence>
<sequence length="197" mass="21999">MSLCAEICQSENSNYNADGLHQRYGVRSYLHKFYEDCTASIWEHEDDFQIKRSPSRWHSVVWKIGLTSGTTILLIGLALIAAGYLVPPKIEAFGEENEDFLVVDGHAVQFNVALDTCKLAGAILFCIGGMIIAACLLMSTFATSYSKEEKYLQQKFKERIAETQASFQPVTKIPTPGEHKIPITLSKVHNIQPTLET</sequence>
<dbReference type="STRING" id="137246.A0A401SEY1"/>
<gene>
    <name evidence="2" type="ORF">chiPu_0007401</name>
</gene>
<dbReference type="Pfam" id="PF14927">
    <property type="entry name" value="Neurensin"/>
    <property type="match status" value="1"/>
</dbReference>
<dbReference type="PANTHER" id="PTHR14796:SF3">
    <property type="entry name" value="NEURENSIN 1-LIKE-RELATED"/>
    <property type="match status" value="1"/>
</dbReference>
<keyword evidence="1" id="KW-1133">Transmembrane helix</keyword>
<dbReference type="GO" id="GO:0007399">
    <property type="term" value="P:nervous system development"/>
    <property type="evidence" value="ECO:0007669"/>
    <property type="project" value="TreeGrafter"/>
</dbReference>